<feature type="domain" description="Gla" evidence="4">
    <location>
        <begin position="56"/>
        <end position="102"/>
    </location>
</feature>
<keyword evidence="1" id="KW-1015">Disulfide bond</keyword>
<sequence>MSGRKTIPFCRGETESPLIVRRQIFQYIRSWTALGAMGTVFLPAQTAHSLLRRLRRANSFLEEIKQGNIQRECWEESCSYEEAREAFENDEKTRRFWEEYVREKSQGGPGGLDAGLGQFPSLYLILPLVVGLLLIGVAMVAVWRCHSHKLFQRSPGFGHGARRDPNPAFVSMDRQGRNYRAEPGSSPETSAQSSPARQGPEPAGPRGPDAPPSYEEAVGHAEPPPQYDDIINTGTTRVIMGRGK</sequence>
<reference evidence="5" key="1">
    <citation type="journal article" date="2023" name="Science">
        <title>Genome structures resolve the early diversification of teleost fishes.</title>
        <authorList>
            <person name="Parey E."/>
            <person name="Louis A."/>
            <person name="Montfort J."/>
            <person name="Bouchez O."/>
            <person name="Roques C."/>
            <person name="Iampietro C."/>
            <person name="Lluch J."/>
            <person name="Castinel A."/>
            <person name="Donnadieu C."/>
            <person name="Desvignes T."/>
            <person name="Floi Bucao C."/>
            <person name="Jouanno E."/>
            <person name="Wen M."/>
            <person name="Mejri S."/>
            <person name="Dirks R."/>
            <person name="Jansen H."/>
            <person name="Henkel C."/>
            <person name="Chen W.J."/>
            <person name="Zahm M."/>
            <person name="Cabau C."/>
            <person name="Klopp C."/>
            <person name="Thompson A.W."/>
            <person name="Robinson-Rechavi M."/>
            <person name="Braasch I."/>
            <person name="Lecointre G."/>
            <person name="Bobe J."/>
            <person name="Postlethwait J.H."/>
            <person name="Berthelot C."/>
            <person name="Roest Crollius H."/>
            <person name="Guiguen Y."/>
        </authorList>
    </citation>
    <scope>NUCLEOTIDE SEQUENCE</scope>
    <source>
        <strain evidence="5">Concon-B</strain>
    </source>
</reference>
<dbReference type="GO" id="GO:0005615">
    <property type="term" value="C:extracellular space"/>
    <property type="evidence" value="ECO:0007669"/>
    <property type="project" value="TreeGrafter"/>
</dbReference>
<dbReference type="EMBL" id="JAFJMO010000015">
    <property type="protein sequence ID" value="KAJ8256209.1"/>
    <property type="molecule type" value="Genomic_DNA"/>
</dbReference>
<name>A0A9Q1D2D4_CONCO</name>
<dbReference type="Pfam" id="PF00594">
    <property type="entry name" value="Gla"/>
    <property type="match status" value="1"/>
</dbReference>
<dbReference type="InterPro" id="IPR017857">
    <property type="entry name" value="Coagulation_fac-like_Gla_dom"/>
</dbReference>
<comment type="caution">
    <text evidence="5">The sequence shown here is derived from an EMBL/GenBank/DDBJ whole genome shotgun (WGS) entry which is preliminary data.</text>
</comment>
<dbReference type="InterPro" id="IPR035972">
    <property type="entry name" value="GLA-like_dom_SF"/>
</dbReference>
<dbReference type="Gene3D" id="4.10.740.10">
    <property type="entry name" value="Coagulation Factor IX"/>
    <property type="match status" value="1"/>
</dbReference>
<keyword evidence="3" id="KW-0472">Membrane</keyword>
<dbReference type="AlphaFoldDB" id="A0A9Q1D2D4"/>
<dbReference type="PANTHER" id="PTHR24278">
    <property type="entry name" value="COAGULATION FACTOR"/>
    <property type="match status" value="1"/>
</dbReference>
<dbReference type="PROSITE" id="PS50998">
    <property type="entry name" value="GLA_2"/>
    <property type="match status" value="1"/>
</dbReference>
<gene>
    <name evidence="5" type="ORF">COCON_G00200730</name>
</gene>
<keyword evidence="3" id="KW-0812">Transmembrane</keyword>
<dbReference type="InterPro" id="IPR050442">
    <property type="entry name" value="Peptidase_S1_coag_factors"/>
</dbReference>
<evidence type="ECO:0000256" key="1">
    <source>
        <dbReference type="ARBA" id="ARBA00023157"/>
    </source>
</evidence>
<dbReference type="PROSITE" id="PS00011">
    <property type="entry name" value="GLA_1"/>
    <property type="match status" value="1"/>
</dbReference>
<evidence type="ECO:0000256" key="3">
    <source>
        <dbReference type="SAM" id="Phobius"/>
    </source>
</evidence>
<dbReference type="OrthoDB" id="9379732at2759"/>
<dbReference type="PRINTS" id="PR00001">
    <property type="entry name" value="GLABLOOD"/>
</dbReference>
<evidence type="ECO:0000313" key="6">
    <source>
        <dbReference type="Proteomes" id="UP001152803"/>
    </source>
</evidence>
<dbReference type="FunFam" id="4.10.740.10:FF:000001">
    <property type="entry name" value="vitamin K-dependent protein S"/>
    <property type="match status" value="1"/>
</dbReference>
<feature type="compositionally biased region" description="Pro residues" evidence="2">
    <location>
        <begin position="202"/>
        <end position="211"/>
    </location>
</feature>
<evidence type="ECO:0000259" key="4">
    <source>
        <dbReference type="PROSITE" id="PS50998"/>
    </source>
</evidence>
<dbReference type="Proteomes" id="UP001152803">
    <property type="component" value="Unassembled WGS sequence"/>
</dbReference>
<proteinExistence type="predicted"/>
<protein>
    <recommendedName>
        <fullName evidence="4">Gla domain-containing protein</fullName>
    </recommendedName>
</protein>
<dbReference type="SUPFAM" id="SSF57630">
    <property type="entry name" value="GLA-domain"/>
    <property type="match status" value="1"/>
</dbReference>
<dbReference type="PANTHER" id="PTHR24278:SF37">
    <property type="entry name" value="TRANSMEMBRANE GAMMA-CARBOXYGLUTAMIC ACID PROTEIN 1"/>
    <property type="match status" value="1"/>
</dbReference>
<evidence type="ECO:0000313" key="5">
    <source>
        <dbReference type="EMBL" id="KAJ8256209.1"/>
    </source>
</evidence>
<dbReference type="GO" id="GO:0005509">
    <property type="term" value="F:calcium ion binding"/>
    <property type="evidence" value="ECO:0007669"/>
    <property type="project" value="InterPro"/>
</dbReference>
<feature type="compositionally biased region" description="Polar residues" evidence="2">
    <location>
        <begin position="186"/>
        <end position="196"/>
    </location>
</feature>
<dbReference type="SMART" id="SM00069">
    <property type="entry name" value="GLA"/>
    <property type="match status" value="1"/>
</dbReference>
<organism evidence="5 6">
    <name type="scientific">Conger conger</name>
    <name type="common">Conger eel</name>
    <name type="synonym">Muraena conger</name>
    <dbReference type="NCBI Taxonomy" id="82655"/>
    <lineage>
        <taxon>Eukaryota</taxon>
        <taxon>Metazoa</taxon>
        <taxon>Chordata</taxon>
        <taxon>Craniata</taxon>
        <taxon>Vertebrata</taxon>
        <taxon>Euteleostomi</taxon>
        <taxon>Actinopterygii</taxon>
        <taxon>Neopterygii</taxon>
        <taxon>Teleostei</taxon>
        <taxon>Anguilliformes</taxon>
        <taxon>Congridae</taxon>
        <taxon>Conger</taxon>
    </lineage>
</organism>
<dbReference type="InterPro" id="IPR000294">
    <property type="entry name" value="GLA_domain"/>
</dbReference>
<keyword evidence="6" id="KW-1185">Reference proteome</keyword>
<evidence type="ECO:0000256" key="2">
    <source>
        <dbReference type="SAM" id="MobiDB-lite"/>
    </source>
</evidence>
<keyword evidence="3" id="KW-1133">Transmembrane helix</keyword>
<feature type="region of interest" description="Disordered" evidence="2">
    <location>
        <begin position="177"/>
        <end position="244"/>
    </location>
</feature>
<feature type="transmembrane region" description="Helical" evidence="3">
    <location>
        <begin position="122"/>
        <end position="143"/>
    </location>
</feature>
<accession>A0A9Q1D2D4</accession>